<dbReference type="InterPro" id="IPR000845">
    <property type="entry name" value="Nucleoside_phosphorylase_d"/>
</dbReference>
<dbReference type="PANTHER" id="PTHR42679:SF2">
    <property type="entry name" value="S-METHYL-5'-THIOADENOSINE PHOSPHORYLASE"/>
    <property type="match status" value="1"/>
</dbReference>
<evidence type="ECO:0000313" key="4">
    <source>
        <dbReference type="EMBL" id="HHS30887.1"/>
    </source>
</evidence>
<gene>
    <name evidence="4" type="ORF">ENV52_14440</name>
</gene>
<dbReference type="InterPro" id="IPR035994">
    <property type="entry name" value="Nucleoside_phosphorylase_sf"/>
</dbReference>
<feature type="domain" description="Nucleoside phosphorylase" evidence="3">
    <location>
        <begin position="51"/>
        <end position="267"/>
    </location>
</feature>
<keyword evidence="2" id="KW-0808">Transferase</keyword>
<dbReference type="SUPFAM" id="SSF53167">
    <property type="entry name" value="Purine and uridine phosphorylases"/>
    <property type="match status" value="1"/>
</dbReference>
<dbReference type="GO" id="GO:0019509">
    <property type="term" value="P:L-methionine salvage from methylthioadenosine"/>
    <property type="evidence" value="ECO:0007669"/>
    <property type="project" value="TreeGrafter"/>
</dbReference>
<accession>A0A7V6A5Y6</accession>
<dbReference type="GO" id="GO:0017061">
    <property type="term" value="F:S-methyl-5-thioadenosine phosphorylase activity"/>
    <property type="evidence" value="ECO:0007669"/>
    <property type="project" value="InterPro"/>
</dbReference>
<dbReference type="GO" id="GO:0005829">
    <property type="term" value="C:cytosol"/>
    <property type="evidence" value="ECO:0007669"/>
    <property type="project" value="TreeGrafter"/>
</dbReference>
<evidence type="ECO:0000256" key="2">
    <source>
        <dbReference type="ARBA" id="ARBA00022679"/>
    </source>
</evidence>
<dbReference type="GO" id="GO:0009116">
    <property type="term" value="P:nucleoside metabolic process"/>
    <property type="evidence" value="ECO:0007669"/>
    <property type="project" value="InterPro"/>
</dbReference>
<comment type="caution">
    <text evidence="4">The sequence shown here is derived from an EMBL/GenBank/DDBJ whole genome shotgun (WGS) entry which is preliminary data.</text>
</comment>
<dbReference type="EMBL" id="DTGR01000220">
    <property type="protein sequence ID" value="HHS30887.1"/>
    <property type="molecule type" value="Genomic_DNA"/>
</dbReference>
<keyword evidence="1" id="KW-0328">Glycosyltransferase</keyword>
<name>A0A7V6A5Y6_9BACT</name>
<protein>
    <submittedName>
        <fullName evidence="4">Phosphorylase</fullName>
    </submittedName>
</protein>
<dbReference type="Pfam" id="PF01048">
    <property type="entry name" value="PNP_UDP_1"/>
    <property type="match status" value="1"/>
</dbReference>
<dbReference type="InterPro" id="IPR010044">
    <property type="entry name" value="MTAP"/>
</dbReference>
<organism evidence="4">
    <name type="scientific">Desulfobacca acetoxidans</name>
    <dbReference type="NCBI Taxonomy" id="60893"/>
    <lineage>
        <taxon>Bacteria</taxon>
        <taxon>Pseudomonadati</taxon>
        <taxon>Thermodesulfobacteriota</taxon>
        <taxon>Desulfobaccia</taxon>
        <taxon>Desulfobaccales</taxon>
        <taxon>Desulfobaccaceae</taxon>
        <taxon>Desulfobacca</taxon>
    </lineage>
</organism>
<dbReference type="PANTHER" id="PTHR42679">
    <property type="entry name" value="S-METHYL-5'-THIOADENOSINE PHOSPHORYLASE"/>
    <property type="match status" value="1"/>
</dbReference>
<dbReference type="CDD" id="cd09010">
    <property type="entry name" value="MTAP_SsMTAPII_like_MTIP"/>
    <property type="match status" value="1"/>
</dbReference>
<evidence type="ECO:0000256" key="1">
    <source>
        <dbReference type="ARBA" id="ARBA00022676"/>
    </source>
</evidence>
<reference evidence="4" key="1">
    <citation type="journal article" date="2020" name="mSystems">
        <title>Genome- and Community-Level Interaction Insights into Carbon Utilization and Element Cycling Functions of Hydrothermarchaeota in Hydrothermal Sediment.</title>
        <authorList>
            <person name="Zhou Z."/>
            <person name="Liu Y."/>
            <person name="Xu W."/>
            <person name="Pan J."/>
            <person name="Luo Z.H."/>
            <person name="Li M."/>
        </authorList>
    </citation>
    <scope>NUCLEOTIDE SEQUENCE [LARGE SCALE GENOMIC DNA]</scope>
    <source>
        <strain evidence="4">SpSt-767</strain>
    </source>
</reference>
<evidence type="ECO:0000259" key="3">
    <source>
        <dbReference type="Pfam" id="PF01048"/>
    </source>
</evidence>
<dbReference type="AlphaFoldDB" id="A0A7V6A5Y6"/>
<proteinExistence type="predicted"/>
<dbReference type="Gene3D" id="3.40.50.1580">
    <property type="entry name" value="Nucleoside phosphorylase domain"/>
    <property type="match status" value="1"/>
</dbReference>
<sequence length="303" mass="33585">MRGEWGSRCSPGPPLNSPRVAVIARVGAHRDFWEKGVRYLGKEVRLTPFGESNPVHLFEHEGLVFAVLSRHGEEGYHVAAAFVNDRANLYALKDLGVEKVLAWCAPGAINEVMEPGHLVVPDDILDETRGGPYTFFPGRGLGFVRQNPVFCPELREAVIRSLKSGPFPLHDHGVYVATSGPRLETPAEIRKCKMLGGDLVGMTLVPEVFLARELELCYAALCYVVNFAEGLRNRPFQPGVLFEGLAAPEEVARVRQVEAAMAELVLRLLPILAAAPRACACSRLMERYRLRGDIGPEWRTWFT</sequence>